<evidence type="ECO:0000256" key="1">
    <source>
        <dbReference type="SAM" id="Phobius"/>
    </source>
</evidence>
<organism evidence="2 3">
    <name type="scientific">Potamilus streckersoni</name>
    <dbReference type="NCBI Taxonomy" id="2493646"/>
    <lineage>
        <taxon>Eukaryota</taxon>
        <taxon>Metazoa</taxon>
        <taxon>Spiralia</taxon>
        <taxon>Lophotrochozoa</taxon>
        <taxon>Mollusca</taxon>
        <taxon>Bivalvia</taxon>
        <taxon>Autobranchia</taxon>
        <taxon>Heteroconchia</taxon>
        <taxon>Palaeoheterodonta</taxon>
        <taxon>Unionida</taxon>
        <taxon>Unionoidea</taxon>
        <taxon>Unionidae</taxon>
        <taxon>Ambleminae</taxon>
        <taxon>Lampsilini</taxon>
        <taxon>Potamilus</taxon>
    </lineage>
</organism>
<feature type="transmembrane region" description="Helical" evidence="1">
    <location>
        <begin position="158"/>
        <end position="177"/>
    </location>
</feature>
<keyword evidence="3" id="KW-1185">Reference proteome</keyword>
<reference evidence="2" key="2">
    <citation type="journal article" date="2021" name="Genome Biol. Evol.">
        <title>Developing a high-quality reference genome for a parasitic bivalve with doubly uniparental inheritance (Bivalvia: Unionida).</title>
        <authorList>
            <person name="Smith C.H."/>
        </authorList>
    </citation>
    <scope>NUCLEOTIDE SEQUENCE</scope>
    <source>
        <strain evidence="2">CHS0354</strain>
        <tissue evidence="2">Mantle</tissue>
    </source>
</reference>
<evidence type="ECO:0000313" key="2">
    <source>
        <dbReference type="EMBL" id="KAK3581909.1"/>
    </source>
</evidence>
<proteinExistence type="predicted"/>
<reference evidence="2" key="3">
    <citation type="submission" date="2023-05" db="EMBL/GenBank/DDBJ databases">
        <authorList>
            <person name="Smith C.H."/>
        </authorList>
    </citation>
    <scope>NUCLEOTIDE SEQUENCE</scope>
    <source>
        <strain evidence="2">CHS0354</strain>
        <tissue evidence="2">Mantle</tissue>
    </source>
</reference>
<accession>A0AAE0VL41</accession>
<dbReference type="EMBL" id="JAEAOA010000388">
    <property type="protein sequence ID" value="KAK3581909.1"/>
    <property type="molecule type" value="Genomic_DNA"/>
</dbReference>
<feature type="transmembrane region" description="Helical" evidence="1">
    <location>
        <begin position="189"/>
        <end position="210"/>
    </location>
</feature>
<keyword evidence="1" id="KW-1133">Transmembrane helix</keyword>
<feature type="transmembrane region" description="Helical" evidence="1">
    <location>
        <begin position="20"/>
        <end position="41"/>
    </location>
</feature>
<evidence type="ECO:0000313" key="3">
    <source>
        <dbReference type="Proteomes" id="UP001195483"/>
    </source>
</evidence>
<dbReference type="Proteomes" id="UP001195483">
    <property type="component" value="Unassembled WGS sequence"/>
</dbReference>
<reference evidence="2" key="1">
    <citation type="journal article" date="2021" name="Genome Biol. Evol.">
        <title>A High-Quality Reference Genome for a Parasitic Bivalve with Doubly Uniparental Inheritance (Bivalvia: Unionida).</title>
        <authorList>
            <person name="Smith C.H."/>
        </authorList>
    </citation>
    <scope>NUCLEOTIDE SEQUENCE</scope>
    <source>
        <strain evidence="2">CHS0354</strain>
    </source>
</reference>
<keyword evidence="1" id="KW-0472">Membrane</keyword>
<feature type="transmembrane region" description="Helical" evidence="1">
    <location>
        <begin position="90"/>
        <end position="109"/>
    </location>
</feature>
<name>A0AAE0VL41_9BIVA</name>
<sequence>MLLGPLLIWYRCRKTNDETVLGSMLWSRVVGGLPLVIFITYGHMTHSFFVEKHFWFGILGNFLWWLASVVQLLKTRPCMGRQQTPGSLNLILNVWFLIDFVGSLALMAFPDRLLTSQTMHVDKHSMHTCRAVGALLLGTTIFNWYTPSYLSDTDRKTVLNSGIATILLVILSTVVGYHVDGLQFSKEQLLLLVGAVLAQLCPLLFGLYLIKPNITTDTKAADSWVYQIYSRNKEASST</sequence>
<dbReference type="AlphaFoldDB" id="A0AAE0VL41"/>
<protein>
    <submittedName>
        <fullName evidence="2">Uncharacterized protein</fullName>
    </submittedName>
</protein>
<feature type="transmembrane region" description="Helical" evidence="1">
    <location>
        <begin position="53"/>
        <end position="70"/>
    </location>
</feature>
<keyword evidence="1" id="KW-0812">Transmembrane</keyword>
<gene>
    <name evidence="2" type="ORF">CHS0354_005516</name>
</gene>
<feature type="transmembrane region" description="Helical" evidence="1">
    <location>
        <begin position="129"/>
        <end position="146"/>
    </location>
</feature>
<comment type="caution">
    <text evidence="2">The sequence shown here is derived from an EMBL/GenBank/DDBJ whole genome shotgun (WGS) entry which is preliminary data.</text>
</comment>